<evidence type="ECO:0000313" key="2">
    <source>
        <dbReference type="EMBL" id="CAD8061536.1"/>
    </source>
</evidence>
<gene>
    <name evidence="1" type="ORF">PPRIM_AZ9-3.1.T0320002</name>
    <name evidence="2" type="ORF">PPRIM_AZ9-3.1.T0320003</name>
</gene>
<proteinExistence type="predicted"/>
<comment type="caution">
    <text evidence="2">The sequence shown here is derived from an EMBL/GenBank/DDBJ whole genome shotgun (WGS) entry which is preliminary data.</text>
</comment>
<dbReference type="EMBL" id="CAJJDM010000031">
    <property type="protein sequence ID" value="CAD8061536.1"/>
    <property type="molecule type" value="Genomic_DNA"/>
</dbReference>
<sequence>MDTSRSVNKTSNKIRTPASIVVIPSSTCSTLTATSADTNNICAICIPNFNIQIEGISLSCSAKQGAKIQFIDQ</sequence>
<reference evidence="2" key="1">
    <citation type="submission" date="2021-01" db="EMBL/GenBank/DDBJ databases">
        <authorList>
            <consortium name="Genoscope - CEA"/>
            <person name="William W."/>
        </authorList>
    </citation>
    <scope>NUCLEOTIDE SEQUENCE</scope>
</reference>
<accession>A0A8S1L9K2</accession>
<keyword evidence="3" id="KW-1185">Reference proteome</keyword>
<dbReference type="EMBL" id="CAJJDM010000031">
    <property type="protein sequence ID" value="CAD8061534.1"/>
    <property type="molecule type" value="Genomic_DNA"/>
</dbReference>
<protein>
    <submittedName>
        <fullName evidence="2">Uncharacterized protein</fullName>
    </submittedName>
</protein>
<dbReference type="Proteomes" id="UP000688137">
    <property type="component" value="Unassembled WGS sequence"/>
</dbReference>
<evidence type="ECO:0000313" key="3">
    <source>
        <dbReference type="Proteomes" id="UP000688137"/>
    </source>
</evidence>
<organism evidence="2 3">
    <name type="scientific">Paramecium primaurelia</name>
    <dbReference type="NCBI Taxonomy" id="5886"/>
    <lineage>
        <taxon>Eukaryota</taxon>
        <taxon>Sar</taxon>
        <taxon>Alveolata</taxon>
        <taxon>Ciliophora</taxon>
        <taxon>Intramacronucleata</taxon>
        <taxon>Oligohymenophorea</taxon>
        <taxon>Peniculida</taxon>
        <taxon>Parameciidae</taxon>
        <taxon>Paramecium</taxon>
    </lineage>
</organism>
<name>A0A8S1L9K2_PARPR</name>
<dbReference type="AlphaFoldDB" id="A0A8S1L9K2"/>
<evidence type="ECO:0000313" key="1">
    <source>
        <dbReference type="EMBL" id="CAD8061534.1"/>
    </source>
</evidence>